<dbReference type="AlphaFoldDB" id="A0A1D8K6X6"/>
<evidence type="ECO:0000256" key="1">
    <source>
        <dbReference type="ARBA" id="ARBA00002265"/>
    </source>
</evidence>
<protein>
    <recommendedName>
        <fullName evidence="4">Lipopolysaccharide export system permease protein LptF</fullName>
    </recommendedName>
</protein>
<comment type="subcellular location">
    <subcellularLocation>
        <location evidence="2">Cell inner membrane</location>
        <topology evidence="2">Multi-pass membrane protein</topology>
    </subcellularLocation>
</comment>
<evidence type="ECO:0000256" key="8">
    <source>
        <dbReference type="ARBA" id="ARBA00022692"/>
    </source>
</evidence>
<dbReference type="RefSeq" id="WP_070072297.1">
    <property type="nucleotide sequence ID" value="NZ_CP017448.1"/>
</dbReference>
<feature type="transmembrane region" description="Helical" evidence="12">
    <location>
        <begin position="335"/>
        <end position="354"/>
    </location>
</feature>
<keyword evidence="6" id="KW-1003">Cell membrane</keyword>
<evidence type="ECO:0000256" key="7">
    <source>
        <dbReference type="ARBA" id="ARBA00022519"/>
    </source>
</evidence>
<dbReference type="PANTHER" id="PTHR33529">
    <property type="entry name" value="SLR0882 PROTEIN-RELATED"/>
    <property type="match status" value="1"/>
</dbReference>
<evidence type="ECO:0000256" key="5">
    <source>
        <dbReference type="ARBA" id="ARBA00022448"/>
    </source>
</evidence>
<dbReference type="NCBIfam" id="TIGR04407">
    <property type="entry name" value="LptF_YjgP"/>
    <property type="match status" value="1"/>
</dbReference>
<organism evidence="13 14">
    <name type="scientific">Acidihalobacter aeolianus</name>
    <dbReference type="NCBI Taxonomy" id="2792603"/>
    <lineage>
        <taxon>Bacteria</taxon>
        <taxon>Pseudomonadati</taxon>
        <taxon>Pseudomonadota</taxon>
        <taxon>Gammaproteobacteria</taxon>
        <taxon>Chromatiales</taxon>
        <taxon>Ectothiorhodospiraceae</taxon>
        <taxon>Acidihalobacter</taxon>
    </lineage>
</organism>
<feature type="transmembrane region" description="Helical" evidence="12">
    <location>
        <begin position="12"/>
        <end position="37"/>
    </location>
</feature>
<dbReference type="GO" id="GO:0043190">
    <property type="term" value="C:ATP-binding cassette (ABC) transporter complex"/>
    <property type="evidence" value="ECO:0007669"/>
    <property type="project" value="InterPro"/>
</dbReference>
<sequence length="367" mass="40418">MRILARYIAVEVLLSMLAVGFVLGLVIIGSTFVRLLGMSASGALPVELLASLVAVESLKAMMLLLPVTLFIAVMLTLGRLYRDSEMSAMAAAGMGPRRLYASLMLLGLPMAVISAYLMLVAYPWASEKSVVIQREGQQRMDFAVVEAGRFIPLNNGRAVAFVSSLGEQGKQLQDIFVHTDAIKGCATVLSARSGILHVERQAGLRILNLTDGTRYVGTPGKADYSVLQFAHYQVRMPLAAVKSDHSPRRIEMSTLTLWRQGGPGDLAEIEWRLAVPISALILILLAVPMSHVKPRQGRYGQLVFGMLSYVVYANLLLIAKSWMEKGVVPVWLGMWWPHLLMLGFVGLLWWIRGGRRSTGFRRRRVAA</sequence>
<dbReference type="KEGG" id="aaeo:BJI67_06235"/>
<keyword evidence="9 12" id="KW-1133">Transmembrane helix</keyword>
<keyword evidence="14" id="KW-1185">Reference proteome</keyword>
<dbReference type="Pfam" id="PF03739">
    <property type="entry name" value="LptF_LptG"/>
    <property type="match status" value="1"/>
</dbReference>
<feature type="transmembrane region" description="Helical" evidence="12">
    <location>
        <begin position="99"/>
        <end position="125"/>
    </location>
</feature>
<feature type="transmembrane region" description="Helical" evidence="12">
    <location>
        <begin position="271"/>
        <end position="290"/>
    </location>
</feature>
<keyword evidence="10 12" id="KW-0472">Membrane</keyword>
<name>A0A1D8K6X6_9GAMM</name>
<evidence type="ECO:0000256" key="4">
    <source>
        <dbReference type="ARBA" id="ARBA00014213"/>
    </source>
</evidence>
<keyword evidence="8 12" id="KW-0812">Transmembrane</keyword>
<feature type="transmembrane region" description="Helical" evidence="12">
    <location>
        <begin position="302"/>
        <end position="323"/>
    </location>
</feature>
<dbReference type="GO" id="GO:0015920">
    <property type="term" value="P:lipopolysaccharide transport"/>
    <property type="evidence" value="ECO:0007669"/>
    <property type="project" value="TreeGrafter"/>
</dbReference>
<dbReference type="PANTHER" id="PTHR33529:SF7">
    <property type="entry name" value="LIPOPOLYSACCHARIDE EXPORT SYSTEM PERMEASE PROTEIN LPTF"/>
    <property type="match status" value="1"/>
</dbReference>
<evidence type="ECO:0000256" key="9">
    <source>
        <dbReference type="ARBA" id="ARBA00022989"/>
    </source>
</evidence>
<comment type="similarity">
    <text evidence="3">Belongs to the LptF/LptG family.</text>
</comment>
<comment type="subunit">
    <text evidence="11">Component of the lipopolysaccharide transport and assembly complex. The LptBFG transporter is composed of two ATP-binding proteins (LptB) and two transmembrane proteins (LptF and LptG).</text>
</comment>
<evidence type="ECO:0000256" key="11">
    <source>
        <dbReference type="ARBA" id="ARBA00026081"/>
    </source>
</evidence>
<dbReference type="EMBL" id="CP017448">
    <property type="protein sequence ID" value="AOV16712.1"/>
    <property type="molecule type" value="Genomic_DNA"/>
</dbReference>
<dbReference type="GO" id="GO:0055085">
    <property type="term" value="P:transmembrane transport"/>
    <property type="evidence" value="ECO:0007669"/>
    <property type="project" value="InterPro"/>
</dbReference>
<reference evidence="13 14" key="1">
    <citation type="submission" date="2016-09" db="EMBL/GenBank/DDBJ databases">
        <title>Acidihalobacter prosperus V6 (DSM14174).</title>
        <authorList>
            <person name="Khaleque H.N."/>
            <person name="Ramsay J.P."/>
            <person name="Murphy R.J.T."/>
            <person name="Kaksonen A.H."/>
            <person name="Boxall N.J."/>
            <person name="Watkin E.L.J."/>
        </authorList>
    </citation>
    <scope>NUCLEOTIDE SEQUENCE [LARGE SCALE GENOMIC DNA]</scope>
    <source>
        <strain evidence="13 14">V6</strain>
    </source>
</reference>
<proteinExistence type="inferred from homology"/>
<evidence type="ECO:0000313" key="14">
    <source>
        <dbReference type="Proteomes" id="UP000095342"/>
    </source>
</evidence>
<keyword evidence="5" id="KW-0813">Transport</keyword>
<gene>
    <name evidence="13" type="ORF">BJI67_06235</name>
</gene>
<accession>A0A1D8K6X6</accession>
<dbReference type="InterPro" id="IPR005495">
    <property type="entry name" value="LptG/LptF_permease"/>
</dbReference>
<dbReference type="InterPro" id="IPR030922">
    <property type="entry name" value="LptF"/>
</dbReference>
<keyword evidence="7" id="KW-0997">Cell inner membrane</keyword>
<evidence type="ECO:0000256" key="12">
    <source>
        <dbReference type="SAM" id="Phobius"/>
    </source>
</evidence>
<evidence type="ECO:0000256" key="6">
    <source>
        <dbReference type="ARBA" id="ARBA00022475"/>
    </source>
</evidence>
<evidence type="ECO:0000256" key="10">
    <source>
        <dbReference type="ARBA" id="ARBA00023136"/>
    </source>
</evidence>
<dbReference type="Proteomes" id="UP000095342">
    <property type="component" value="Chromosome"/>
</dbReference>
<evidence type="ECO:0000256" key="2">
    <source>
        <dbReference type="ARBA" id="ARBA00004429"/>
    </source>
</evidence>
<comment type="function">
    <text evidence="1">Part of the ABC transporter complex LptBFG involved in the translocation of lipopolysaccharide (LPS) from the inner membrane to the outer membrane.</text>
</comment>
<feature type="transmembrane region" description="Helical" evidence="12">
    <location>
        <begin position="57"/>
        <end position="78"/>
    </location>
</feature>
<evidence type="ECO:0000313" key="13">
    <source>
        <dbReference type="EMBL" id="AOV16712.1"/>
    </source>
</evidence>
<evidence type="ECO:0000256" key="3">
    <source>
        <dbReference type="ARBA" id="ARBA00007725"/>
    </source>
</evidence>